<protein>
    <submittedName>
        <fullName evidence="2">Uu.00g065830.m01.CDS01</fullName>
    </submittedName>
</protein>
<proteinExistence type="predicted"/>
<dbReference type="Proteomes" id="UP001295740">
    <property type="component" value="Unassembled WGS sequence"/>
</dbReference>
<comment type="caution">
    <text evidence="2">The sequence shown here is derived from an EMBL/GenBank/DDBJ whole genome shotgun (WGS) entry which is preliminary data.</text>
</comment>
<gene>
    <name evidence="2" type="ORF">KHLLAP_LOCUS11426</name>
</gene>
<dbReference type="PRINTS" id="PR00195">
    <property type="entry name" value="DYNAMIN"/>
</dbReference>
<dbReference type="InterPro" id="IPR045063">
    <property type="entry name" value="Dynamin_N"/>
</dbReference>
<accession>A0AAI8VTU6</accession>
<feature type="domain" description="Dynamin N-terminal" evidence="1">
    <location>
        <begin position="37"/>
        <end position="70"/>
    </location>
</feature>
<dbReference type="EMBL" id="CAUWAG010000018">
    <property type="protein sequence ID" value="CAJ2510958.1"/>
    <property type="molecule type" value="Genomic_DNA"/>
</dbReference>
<organism evidence="2 3">
    <name type="scientific">Anthostomella pinea</name>
    <dbReference type="NCBI Taxonomy" id="933095"/>
    <lineage>
        <taxon>Eukaryota</taxon>
        <taxon>Fungi</taxon>
        <taxon>Dikarya</taxon>
        <taxon>Ascomycota</taxon>
        <taxon>Pezizomycotina</taxon>
        <taxon>Sordariomycetes</taxon>
        <taxon>Xylariomycetidae</taxon>
        <taxon>Xylariales</taxon>
        <taxon>Xylariaceae</taxon>
        <taxon>Anthostomella</taxon>
    </lineage>
</organism>
<dbReference type="InterPro" id="IPR022812">
    <property type="entry name" value="Dynamin"/>
</dbReference>
<dbReference type="Gene3D" id="3.40.50.300">
    <property type="entry name" value="P-loop containing nucleotide triphosphate hydrolases"/>
    <property type="match status" value="1"/>
</dbReference>
<dbReference type="SUPFAM" id="SSF52540">
    <property type="entry name" value="P-loop containing nucleoside triphosphate hydrolases"/>
    <property type="match status" value="1"/>
</dbReference>
<dbReference type="InterPro" id="IPR027417">
    <property type="entry name" value="P-loop_NTPase"/>
</dbReference>
<sequence>MSTTAAEGQHGIGNLAILTKVDKLRELIGTRVALPQLVVIGDQSSGKSSVLEGLTGFALPRNAELCTRYAT</sequence>
<dbReference type="Pfam" id="PF00350">
    <property type="entry name" value="Dynamin_N"/>
    <property type="match status" value="1"/>
</dbReference>
<evidence type="ECO:0000259" key="1">
    <source>
        <dbReference type="Pfam" id="PF00350"/>
    </source>
</evidence>
<dbReference type="AlphaFoldDB" id="A0AAI8VTU6"/>
<keyword evidence="3" id="KW-1185">Reference proteome</keyword>
<name>A0AAI8VTU6_9PEZI</name>
<evidence type="ECO:0000313" key="3">
    <source>
        <dbReference type="Proteomes" id="UP001295740"/>
    </source>
</evidence>
<reference evidence="2" key="1">
    <citation type="submission" date="2023-10" db="EMBL/GenBank/DDBJ databases">
        <authorList>
            <person name="Hackl T."/>
        </authorList>
    </citation>
    <scope>NUCLEOTIDE SEQUENCE</scope>
</reference>
<evidence type="ECO:0000313" key="2">
    <source>
        <dbReference type="EMBL" id="CAJ2510958.1"/>
    </source>
</evidence>